<dbReference type="Gene3D" id="3.40.50.720">
    <property type="entry name" value="NAD(P)-binding Rossmann-like Domain"/>
    <property type="match status" value="1"/>
</dbReference>
<dbReference type="Pfam" id="PF13561">
    <property type="entry name" value="adh_short_C2"/>
    <property type="match status" value="1"/>
</dbReference>
<evidence type="ECO:0000256" key="1">
    <source>
        <dbReference type="ARBA" id="ARBA00006484"/>
    </source>
</evidence>
<proteinExistence type="inferred from homology"/>
<protein>
    <submittedName>
        <fullName evidence="3">Acetoin reductase</fullName>
    </submittedName>
</protein>
<dbReference type="AlphaFoldDB" id="A0A6A7C2Y2"/>
<evidence type="ECO:0000256" key="2">
    <source>
        <dbReference type="ARBA" id="ARBA00022857"/>
    </source>
</evidence>
<dbReference type="PRINTS" id="PR00080">
    <property type="entry name" value="SDRFAMILY"/>
</dbReference>
<accession>A0A6A7C2Y2</accession>
<sequence>MFRPRQLYHRISLKRNAAVRWHSVIVTGSSRGIGKAIALRLARDGYNVCVNDVKFNASDAESVAEEIRSLGRKSVVAIADVTSLPQVEDMIRTSVRSLGELNTMVANAGIAQVKALLELTPDDTLDMFRVNVLGVQNCFQAAAKQMIAQGNGSSEKPNKLLAASSIAGFRPYPLHSHYCASKAAVKSLTEGYALELAEYHITANAYAPGVVATPLWEGIDTATAERKGWAKGEALEGMRKKIVLGRISVPNDVAKLVSFLASRDSDYITGQTQIVDGGIVWA</sequence>
<reference evidence="3" key="1">
    <citation type="journal article" date="2020" name="Stud. Mycol.">
        <title>101 Dothideomycetes genomes: a test case for predicting lifestyles and emergence of pathogens.</title>
        <authorList>
            <person name="Haridas S."/>
            <person name="Albert R."/>
            <person name="Binder M."/>
            <person name="Bloem J."/>
            <person name="Labutti K."/>
            <person name="Salamov A."/>
            <person name="Andreopoulos B."/>
            <person name="Baker S."/>
            <person name="Barry K."/>
            <person name="Bills G."/>
            <person name="Bluhm B."/>
            <person name="Cannon C."/>
            <person name="Castanera R."/>
            <person name="Culley D."/>
            <person name="Daum C."/>
            <person name="Ezra D."/>
            <person name="Gonzalez J."/>
            <person name="Henrissat B."/>
            <person name="Kuo A."/>
            <person name="Liang C."/>
            <person name="Lipzen A."/>
            <person name="Lutzoni F."/>
            <person name="Magnuson J."/>
            <person name="Mondo S."/>
            <person name="Nolan M."/>
            <person name="Ohm R."/>
            <person name="Pangilinan J."/>
            <person name="Park H.-J."/>
            <person name="Ramirez L."/>
            <person name="Alfaro M."/>
            <person name="Sun H."/>
            <person name="Tritt A."/>
            <person name="Yoshinaga Y."/>
            <person name="Zwiers L.-H."/>
            <person name="Turgeon B."/>
            <person name="Goodwin S."/>
            <person name="Spatafora J."/>
            <person name="Crous P."/>
            <person name="Grigoriev I."/>
        </authorList>
    </citation>
    <scope>NUCLEOTIDE SEQUENCE</scope>
    <source>
        <strain evidence="3">CBS 480.64</strain>
    </source>
</reference>
<dbReference type="GO" id="GO:0006633">
    <property type="term" value="P:fatty acid biosynthetic process"/>
    <property type="evidence" value="ECO:0007669"/>
    <property type="project" value="TreeGrafter"/>
</dbReference>
<dbReference type="PANTHER" id="PTHR42760">
    <property type="entry name" value="SHORT-CHAIN DEHYDROGENASES/REDUCTASES FAMILY MEMBER"/>
    <property type="match status" value="1"/>
</dbReference>
<name>A0A6A7C2Y2_9PEZI</name>
<dbReference type="PROSITE" id="PS00061">
    <property type="entry name" value="ADH_SHORT"/>
    <property type="match status" value="1"/>
</dbReference>
<dbReference type="PANTHER" id="PTHR42760:SF121">
    <property type="entry name" value="3-OXOACYL-(ACYL-CARRIER-PROTEIN) REDUCTASE"/>
    <property type="match status" value="1"/>
</dbReference>
<evidence type="ECO:0000313" key="4">
    <source>
        <dbReference type="Proteomes" id="UP000799421"/>
    </source>
</evidence>
<dbReference type="EMBL" id="MU005971">
    <property type="protein sequence ID" value="KAF2861607.1"/>
    <property type="molecule type" value="Genomic_DNA"/>
</dbReference>
<dbReference type="PRINTS" id="PR00081">
    <property type="entry name" value="GDHRDH"/>
</dbReference>
<organism evidence="3 4">
    <name type="scientific">Piedraia hortae CBS 480.64</name>
    <dbReference type="NCBI Taxonomy" id="1314780"/>
    <lineage>
        <taxon>Eukaryota</taxon>
        <taxon>Fungi</taxon>
        <taxon>Dikarya</taxon>
        <taxon>Ascomycota</taxon>
        <taxon>Pezizomycotina</taxon>
        <taxon>Dothideomycetes</taxon>
        <taxon>Dothideomycetidae</taxon>
        <taxon>Capnodiales</taxon>
        <taxon>Piedraiaceae</taxon>
        <taxon>Piedraia</taxon>
    </lineage>
</organism>
<dbReference type="InterPro" id="IPR036291">
    <property type="entry name" value="NAD(P)-bd_dom_sf"/>
</dbReference>
<comment type="similarity">
    <text evidence="1">Belongs to the short-chain dehydrogenases/reductases (SDR) family.</text>
</comment>
<dbReference type="GO" id="GO:0048038">
    <property type="term" value="F:quinone binding"/>
    <property type="evidence" value="ECO:0007669"/>
    <property type="project" value="TreeGrafter"/>
</dbReference>
<dbReference type="InterPro" id="IPR002347">
    <property type="entry name" value="SDR_fam"/>
</dbReference>
<dbReference type="FunFam" id="3.40.50.720:FF:000084">
    <property type="entry name" value="Short-chain dehydrogenase reductase"/>
    <property type="match status" value="1"/>
</dbReference>
<keyword evidence="2" id="KW-0521">NADP</keyword>
<dbReference type="InterPro" id="IPR020904">
    <property type="entry name" value="Sc_DH/Rdtase_CS"/>
</dbReference>
<dbReference type="GO" id="GO:0016616">
    <property type="term" value="F:oxidoreductase activity, acting on the CH-OH group of donors, NAD or NADP as acceptor"/>
    <property type="evidence" value="ECO:0007669"/>
    <property type="project" value="TreeGrafter"/>
</dbReference>
<dbReference type="OrthoDB" id="498125at2759"/>
<keyword evidence="4" id="KW-1185">Reference proteome</keyword>
<dbReference type="Proteomes" id="UP000799421">
    <property type="component" value="Unassembled WGS sequence"/>
</dbReference>
<gene>
    <name evidence="3" type="ORF">K470DRAFT_281413</name>
</gene>
<evidence type="ECO:0000313" key="3">
    <source>
        <dbReference type="EMBL" id="KAF2861607.1"/>
    </source>
</evidence>
<dbReference type="SUPFAM" id="SSF51735">
    <property type="entry name" value="NAD(P)-binding Rossmann-fold domains"/>
    <property type="match status" value="1"/>
</dbReference>